<comment type="function">
    <text evidence="4">Part of the outer membrane protein assembly complex, which is involved in assembly and insertion of beta-barrel proteins into the outer membrane.</text>
</comment>
<dbReference type="Proteomes" id="UP000298133">
    <property type="component" value="Unassembled WGS sequence"/>
</dbReference>
<gene>
    <name evidence="4" type="primary">bamE</name>
    <name evidence="6" type="ORF">E3W66_05450</name>
</gene>
<evidence type="ECO:0000313" key="6">
    <source>
        <dbReference type="EMBL" id="TFH67697.1"/>
    </source>
</evidence>
<comment type="similarity">
    <text evidence="4">Belongs to the BamE family.</text>
</comment>
<keyword evidence="1 4" id="KW-0732">Signal</keyword>
<dbReference type="Pfam" id="PF04355">
    <property type="entry name" value="BamE"/>
    <property type="match status" value="1"/>
</dbReference>
<dbReference type="AlphaFoldDB" id="A0A4Y8UIR2"/>
<evidence type="ECO:0000256" key="2">
    <source>
        <dbReference type="ARBA" id="ARBA00023136"/>
    </source>
</evidence>
<evidence type="ECO:0000259" key="5">
    <source>
        <dbReference type="Pfam" id="PF04355"/>
    </source>
</evidence>
<keyword evidence="4" id="KW-0564">Palmitate</keyword>
<dbReference type="OrthoDB" id="9808250at2"/>
<dbReference type="InterPro" id="IPR026592">
    <property type="entry name" value="BamE"/>
</dbReference>
<feature type="domain" description="Outer membrane protein assembly factor BamE" evidence="5">
    <location>
        <begin position="44"/>
        <end position="110"/>
    </location>
</feature>
<keyword evidence="4" id="KW-0449">Lipoprotein</keyword>
<dbReference type="HAMAP" id="MF_00925">
    <property type="entry name" value="OM_assembly_BamE"/>
    <property type="match status" value="1"/>
</dbReference>
<evidence type="ECO:0000313" key="7">
    <source>
        <dbReference type="Proteomes" id="UP000298133"/>
    </source>
</evidence>
<protein>
    <recommendedName>
        <fullName evidence="4">Outer membrane protein assembly factor BamE</fullName>
    </recommendedName>
</protein>
<dbReference type="GO" id="GO:1990063">
    <property type="term" value="C:Bam protein complex"/>
    <property type="evidence" value="ECO:0007669"/>
    <property type="project" value="TreeGrafter"/>
</dbReference>
<keyword evidence="3 4" id="KW-0998">Cell outer membrane</keyword>
<organism evidence="6 7">
    <name type="scientific">Gammaproteobacteria bacterium LSUCC0057</name>
    <dbReference type="NCBI Taxonomy" id="2559237"/>
    <lineage>
        <taxon>Bacteria</taxon>
        <taxon>Pseudomonadati</taxon>
        <taxon>Pseudomonadota</taxon>
        <taxon>Gammaproteobacteria</taxon>
        <taxon>Cellvibrionales</taxon>
        <taxon>Porticoccaceae</taxon>
        <taxon>SAR92 clade</taxon>
    </lineage>
</organism>
<sequence>MLTTFTRHTATPLRAIAVLTVVLLTASCSWLPSLSVHDVTIQQGNIIDQNKVDQLLPGMSKAQVRYLLGTPLIADSFDQGRWDYYYSRKDSRGNITQEQLTVRFDDSDKLIEISGDFQPNAN</sequence>
<comment type="subcellular location">
    <subcellularLocation>
        <location evidence="4">Cell outer membrane</location>
        <topology evidence="4">Lipid-anchor</topology>
    </subcellularLocation>
</comment>
<comment type="subunit">
    <text evidence="4">Part of the Bam complex.</text>
</comment>
<dbReference type="GO" id="GO:0030674">
    <property type="term" value="F:protein-macromolecule adaptor activity"/>
    <property type="evidence" value="ECO:0007669"/>
    <property type="project" value="TreeGrafter"/>
</dbReference>
<dbReference type="PANTHER" id="PTHR37482:SF1">
    <property type="entry name" value="OUTER MEMBRANE PROTEIN ASSEMBLY FACTOR BAME"/>
    <property type="match status" value="1"/>
</dbReference>
<evidence type="ECO:0000256" key="3">
    <source>
        <dbReference type="ARBA" id="ARBA00023237"/>
    </source>
</evidence>
<proteinExistence type="inferred from homology"/>
<dbReference type="GO" id="GO:0043165">
    <property type="term" value="P:Gram-negative-bacterium-type cell outer membrane assembly"/>
    <property type="evidence" value="ECO:0007669"/>
    <property type="project" value="UniProtKB-UniRule"/>
</dbReference>
<accession>A0A4Y8UIR2</accession>
<evidence type="ECO:0000256" key="1">
    <source>
        <dbReference type="ARBA" id="ARBA00022729"/>
    </source>
</evidence>
<dbReference type="Gene3D" id="3.30.1450.10">
    <property type="match status" value="1"/>
</dbReference>
<name>A0A4Y8UIR2_9GAMM</name>
<keyword evidence="2 4" id="KW-0472">Membrane</keyword>
<dbReference type="EMBL" id="SPIA01000002">
    <property type="protein sequence ID" value="TFH67697.1"/>
    <property type="molecule type" value="Genomic_DNA"/>
</dbReference>
<evidence type="ECO:0000256" key="4">
    <source>
        <dbReference type="HAMAP-Rule" id="MF_00925"/>
    </source>
</evidence>
<reference evidence="6 7" key="1">
    <citation type="submission" date="2019-03" db="EMBL/GenBank/DDBJ databases">
        <title>Draft genome of Gammaproteobacteria bacterium LSUCC0057, a member of the SAR92 clade.</title>
        <authorList>
            <person name="Lanclos V.C."/>
            <person name="Doiron C."/>
            <person name="Henson M.W."/>
            <person name="Thrash J.C."/>
        </authorList>
    </citation>
    <scope>NUCLEOTIDE SEQUENCE [LARGE SCALE GENOMIC DNA]</scope>
    <source>
        <strain evidence="6 7">LSUCC0057</strain>
    </source>
</reference>
<keyword evidence="7" id="KW-1185">Reference proteome</keyword>
<dbReference type="GO" id="GO:0051205">
    <property type="term" value="P:protein insertion into membrane"/>
    <property type="evidence" value="ECO:0007669"/>
    <property type="project" value="UniProtKB-UniRule"/>
</dbReference>
<dbReference type="InterPro" id="IPR007450">
    <property type="entry name" value="BamE_dom"/>
</dbReference>
<dbReference type="PROSITE" id="PS51257">
    <property type="entry name" value="PROKAR_LIPOPROTEIN"/>
    <property type="match status" value="1"/>
</dbReference>
<dbReference type="InterPro" id="IPR037873">
    <property type="entry name" value="BamE-like"/>
</dbReference>
<comment type="caution">
    <text evidence="6">The sequence shown here is derived from an EMBL/GenBank/DDBJ whole genome shotgun (WGS) entry which is preliminary data.</text>
</comment>
<dbReference type="PANTHER" id="PTHR37482">
    <property type="entry name" value="OUTER MEMBRANE PROTEIN ASSEMBLY FACTOR BAME"/>
    <property type="match status" value="1"/>
</dbReference>